<dbReference type="Proteomes" id="UP000295718">
    <property type="component" value="Unassembled WGS sequence"/>
</dbReference>
<dbReference type="PANTHER" id="PTHR43266">
    <property type="entry name" value="MACROLIDE-EFFLUX PROTEIN"/>
    <property type="match status" value="1"/>
</dbReference>
<evidence type="ECO:0000313" key="8">
    <source>
        <dbReference type="EMBL" id="TCL57591.1"/>
    </source>
</evidence>
<keyword evidence="5 7" id="KW-1133">Transmembrane helix</keyword>
<dbReference type="AlphaFoldDB" id="A0A4R1QWB7"/>
<organism evidence="8 9">
    <name type="scientific">Kineothrix alysoides</name>
    <dbReference type="NCBI Taxonomy" id="1469948"/>
    <lineage>
        <taxon>Bacteria</taxon>
        <taxon>Bacillati</taxon>
        <taxon>Bacillota</taxon>
        <taxon>Clostridia</taxon>
        <taxon>Lachnospirales</taxon>
        <taxon>Lachnospiraceae</taxon>
        <taxon>Kineothrix</taxon>
    </lineage>
</organism>
<feature type="transmembrane region" description="Helical" evidence="7">
    <location>
        <begin position="49"/>
        <end position="70"/>
    </location>
</feature>
<name>A0A4R1QWB7_9FIRM</name>
<evidence type="ECO:0000256" key="1">
    <source>
        <dbReference type="ARBA" id="ARBA00004651"/>
    </source>
</evidence>
<feature type="transmembrane region" description="Helical" evidence="7">
    <location>
        <begin position="108"/>
        <end position="130"/>
    </location>
</feature>
<dbReference type="STRING" id="1469948.GCA_000732725_02094"/>
<dbReference type="Pfam" id="PF07690">
    <property type="entry name" value="MFS_1"/>
    <property type="match status" value="1"/>
</dbReference>
<keyword evidence="4 7" id="KW-0812">Transmembrane</keyword>
<reference evidence="8 9" key="1">
    <citation type="submission" date="2019-03" db="EMBL/GenBank/DDBJ databases">
        <title>Genomic Encyclopedia of Type Strains, Phase IV (KMG-IV): sequencing the most valuable type-strain genomes for metagenomic binning, comparative biology and taxonomic classification.</title>
        <authorList>
            <person name="Goeker M."/>
        </authorList>
    </citation>
    <scope>NUCLEOTIDE SEQUENCE [LARGE SCALE GENOMIC DNA]</scope>
    <source>
        <strain evidence="8 9">DSM 100556</strain>
    </source>
</reference>
<accession>A0A4R1QWB7</accession>
<evidence type="ECO:0000256" key="2">
    <source>
        <dbReference type="ARBA" id="ARBA00022448"/>
    </source>
</evidence>
<dbReference type="PANTHER" id="PTHR43266:SF9">
    <property type="entry name" value="PERMEASE, MAJOR FACILITATOR SUPERFAMILY-RELATED"/>
    <property type="match status" value="1"/>
</dbReference>
<feature type="transmembrane region" description="Helical" evidence="7">
    <location>
        <begin position="176"/>
        <end position="197"/>
    </location>
</feature>
<dbReference type="RefSeq" id="WP_051869395.1">
    <property type="nucleotide sequence ID" value="NZ_JPNB01000001.1"/>
</dbReference>
<feature type="transmembrane region" description="Helical" evidence="7">
    <location>
        <begin position="319"/>
        <end position="348"/>
    </location>
</feature>
<dbReference type="SUPFAM" id="SSF103473">
    <property type="entry name" value="MFS general substrate transporter"/>
    <property type="match status" value="1"/>
</dbReference>
<feature type="transmembrane region" description="Helical" evidence="7">
    <location>
        <begin position="151"/>
        <end position="170"/>
    </location>
</feature>
<evidence type="ECO:0000256" key="3">
    <source>
        <dbReference type="ARBA" id="ARBA00022475"/>
    </source>
</evidence>
<dbReference type="InterPro" id="IPR011701">
    <property type="entry name" value="MFS"/>
</dbReference>
<keyword evidence="6 7" id="KW-0472">Membrane</keyword>
<protein>
    <submittedName>
        <fullName evidence="8">MFS transporter</fullName>
    </submittedName>
</protein>
<feature type="transmembrane region" description="Helical" evidence="7">
    <location>
        <begin position="360"/>
        <end position="382"/>
    </location>
</feature>
<dbReference type="EMBL" id="SLUO01000008">
    <property type="protein sequence ID" value="TCL57591.1"/>
    <property type="molecule type" value="Genomic_DNA"/>
</dbReference>
<comment type="caution">
    <text evidence="8">The sequence shown here is derived from an EMBL/GenBank/DDBJ whole genome shotgun (WGS) entry which is preliminary data.</text>
</comment>
<proteinExistence type="predicted"/>
<dbReference type="InterPro" id="IPR036259">
    <property type="entry name" value="MFS_trans_sf"/>
</dbReference>
<comment type="subcellular location">
    <subcellularLocation>
        <location evidence="1">Cell membrane</location>
        <topology evidence="1">Multi-pass membrane protein</topology>
    </subcellularLocation>
</comment>
<dbReference type="Gene3D" id="1.20.1250.20">
    <property type="entry name" value="MFS general substrate transporter like domains"/>
    <property type="match status" value="1"/>
</dbReference>
<feature type="transmembrane region" description="Helical" evidence="7">
    <location>
        <begin position="261"/>
        <end position="281"/>
    </location>
</feature>
<keyword evidence="9" id="KW-1185">Reference proteome</keyword>
<dbReference type="GO" id="GO:0005886">
    <property type="term" value="C:plasma membrane"/>
    <property type="evidence" value="ECO:0007669"/>
    <property type="project" value="UniProtKB-SubCell"/>
</dbReference>
<keyword evidence="2" id="KW-0813">Transport</keyword>
<dbReference type="CDD" id="cd06173">
    <property type="entry name" value="MFS_MefA_like"/>
    <property type="match status" value="1"/>
</dbReference>
<keyword evidence="3" id="KW-1003">Cell membrane</keyword>
<feature type="transmembrane region" description="Helical" evidence="7">
    <location>
        <begin position="21"/>
        <end position="43"/>
    </location>
</feature>
<feature type="transmembrane region" description="Helical" evidence="7">
    <location>
        <begin position="293"/>
        <end position="313"/>
    </location>
</feature>
<evidence type="ECO:0000256" key="6">
    <source>
        <dbReference type="ARBA" id="ARBA00023136"/>
    </source>
</evidence>
<evidence type="ECO:0000313" key="9">
    <source>
        <dbReference type="Proteomes" id="UP000295718"/>
    </source>
</evidence>
<evidence type="ECO:0000256" key="5">
    <source>
        <dbReference type="ARBA" id="ARBA00022989"/>
    </source>
</evidence>
<feature type="transmembrane region" description="Helical" evidence="7">
    <location>
        <begin position="223"/>
        <end position="249"/>
    </location>
</feature>
<feature type="transmembrane region" description="Helical" evidence="7">
    <location>
        <begin position="388"/>
        <end position="408"/>
    </location>
</feature>
<evidence type="ECO:0000256" key="7">
    <source>
        <dbReference type="SAM" id="Phobius"/>
    </source>
</evidence>
<feature type="transmembrane region" description="Helical" evidence="7">
    <location>
        <begin position="82"/>
        <end position="102"/>
    </location>
</feature>
<sequence>MDNIRTFQKDTSVLRNSICFMFGRIASELGSSIFKFALSLYILDTTGSATMFSTVLAIGMVPGIFVNIFAGVLIDKSDKKKIIIICDLLSGLIMFLLLSMLMGNLNGIGILILYSMLISTVQSVFSITIYSAIPNFFQKEKVMQMNSSYQGIGAIVNILGPVLGGVFYTVMDFKLLVGIITIVYFLAALVEIGLVYFENEIVSGDSYRKNLNNVFAYIRKEKVIFYLLLIVLAINFVSIPLTSVVLPFLGYKIMMLSSTQYGVVQGVWSLGIIAGALVVSVKAVQSKVTKRIFSLLQVQGIVILFWAAPLLLGKINNSVILGAIIFSAVLLVGGTLNSIINIPLLTYLQISVPENIRASIYGVVVCCITIAAPIGIWLYGFLIEKINIESGIVLSSIIVLLVSTFAVCNKQIKGFFVKDIENL</sequence>
<evidence type="ECO:0000256" key="4">
    <source>
        <dbReference type="ARBA" id="ARBA00022692"/>
    </source>
</evidence>
<gene>
    <name evidence="8" type="ORF">EDD76_108126</name>
</gene>
<dbReference type="GO" id="GO:0022857">
    <property type="term" value="F:transmembrane transporter activity"/>
    <property type="evidence" value="ECO:0007669"/>
    <property type="project" value="InterPro"/>
</dbReference>